<dbReference type="EMBL" id="JAUEOZ010000001">
    <property type="protein sequence ID" value="MDN2481655.1"/>
    <property type="molecule type" value="Genomic_DNA"/>
</dbReference>
<protein>
    <recommendedName>
        <fullName evidence="3">Toxin-antitoxin system HicB family antitoxin</fullName>
    </recommendedName>
</protein>
<proteinExistence type="predicted"/>
<reference evidence="1" key="1">
    <citation type="submission" date="2024-05" db="EMBL/GenBank/DDBJ databases">
        <title>Genome Sequences of Four Agar- Degrading Marine Bacteria.</title>
        <authorList>
            <person name="Phillips E.K."/>
            <person name="Shaffer J.C."/>
            <person name="Henson M.W."/>
            <person name="Temperton B."/>
            <person name="Thrash C.J."/>
            <person name="Martin M.O."/>
        </authorList>
    </citation>
    <scope>NUCLEOTIDE SEQUENCE</scope>
    <source>
        <strain evidence="1">EKP203</strain>
    </source>
</reference>
<dbReference type="RefSeq" id="WP_289961736.1">
    <property type="nucleotide sequence ID" value="NZ_JAUEOZ010000001.1"/>
</dbReference>
<evidence type="ECO:0000313" key="1">
    <source>
        <dbReference type="EMBL" id="MDN2481655.1"/>
    </source>
</evidence>
<evidence type="ECO:0000313" key="2">
    <source>
        <dbReference type="Proteomes" id="UP001169719"/>
    </source>
</evidence>
<keyword evidence="2" id="KW-1185">Reference proteome</keyword>
<comment type="caution">
    <text evidence="1">The sequence shown here is derived from an EMBL/GenBank/DDBJ whole genome shotgun (WGS) entry which is preliminary data.</text>
</comment>
<name>A0ABT7Y0Z7_9VIBR</name>
<sequence>MQKKLDIPNQSPVTTMRMKPEEKARFLRAAEADGFKSLGTWLKHLARDRADKLNVE</sequence>
<accession>A0ABT7Y0Z7</accession>
<gene>
    <name evidence="1" type="ORF">QWJ08_09625</name>
</gene>
<dbReference type="Proteomes" id="UP001169719">
    <property type="component" value="Unassembled WGS sequence"/>
</dbReference>
<organism evidence="1 2">
    <name type="scientific">Vibrio agarivorans</name>
    <dbReference type="NCBI Taxonomy" id="153622"/>
    <lineage>
        <taxon>Bacteria</taxon>
        <taxon>Pseudomonadati</taxon>
        <taxon>Pseudomonadota</taxon>
        <taxon>Gammaproteobacteria</taxon>
        <taxon>Vibrionales</taxon>
        <taxon>Vibrionaceae</taxon>
        <taxon>Vibrio</taxon>
    </lineage>
</organism>
<evidence type="ECO:0008006" key="3">
    <source>
        <dbReference type="Google" id="ProtNLM"/>
    </source>
</evidence>